<dbReference type="KEGG" id="mon:G8E03_02370"/>
<dbReference type="RefSeq" id="WP_166188253.1">
    <property type="nucleotide sequence ID" value="NZ_CP049811.1"/>
</dbReference>
<dbReference type="EMBL" id="CP049811">
    <property type="protein sequence ID" value="QIK39711.1"/>
    <property type="molecule type" value="Genomic_DNA"/>
</dbReference>
<dbReference type="Pfam" id="PF12833">
    <property type="entry name" value="HTH_18"/>
    <property type="match status" value="1"/>
</dbReference>
<feature type="domain" description="HTH araC/xylS-type" evidence="1">
    <location>
        <begin position="138"/>
        <end position="221"/>
    </location>
</feature>
<gene>
    <name evidence="2" type="ORF">G8E03_02370</name>
</gene>
<dbReference type="GO" id="GO:0003700">
    <property type="term" value="F:DNA-binding transcription factor activity"/>
    <property type="evidence" value="ECO:0007669"/>
    <property type="project" value="InterPro"/>
</dbReference>
<dbReference type="SMART" id="SM00342">
    <property type="entry name" value="HTH_ARAC"/>
    <property type="match status" value="1"/>
</dbReference>
<dbReference type="InterPro" id="IPR018060">
    <property type="entry name" value="HTH_AraC"/>
</dbReference>
<keyword evidence="3" id="KW-1185">Reference proteome</keyword>
<evidence type="ECO:0000259" key="1">
    <source>
        <dbReference type="PROSITE" id="PS01124"/>
    </source>
</evidence>
<dbReference type="GO" id="GO:0043565">
    <property type="term" value="F:sequence-specific DNA binding"/>
    <property type="evidence" value="ECO:0007669"/>
    <property type="project" value="InterPro"/>
</dbReference>
<name>A0A6G7VI59_9RHOB</name>
<protein>
    <submittedName>
        <fullName evidence="2">AraC family transcriptional regulator</fullName>
    </submittedName>
</protein>
<organism evidence="2 3">
    <name type="scientific">Pontivivens nitratireducens</name>
    <dbReference type="NCBI Taxonomy" id="2758038"/>
    <lineage>
        <taxon>Bacteria</taxon>
        <taxon>Pseudomonadati</taxon>
        <taxon>Pseudomonadota</taxon>
        <taxon>Alphaproteobacteria</taxon>
        <taxon>Rhodobacterales</taxon>
        <taxon>Paracoccaceae</taxon>
        <taxon>Pontivivens</taxon>
    </lineage>
</organism>
<dbReference type="Proteomes" id="UP000500791">
    <property type="component" value="Chromosome"/>
</dbReference>
<reference evidence="2 3" key="1">
    <citation type="submission" date="2020-03" db="EMBL/GenBank/DDBJ databases">
        <title>Complete genome sequence of Monaibacterium sp. ALG8 with diverse plasmids.</title>
        <authorList>
            <person name="Sun C."/>
        </authorList>
    </citation>
    <scope>NUCLEOTIDE SEQUENCE [LARGE SCALE GENOMIC DNA]</scope>
    <source>
        <strain evidence="2 3">ALG8</strain>
    </source>
</reference>
<evidence type="ECO:0000313" key="3">
    <source>
        <dbReference type="Proteomes" id="UP000500791"/>
    </source>
</evidence>
<sequence length="250" mass="27097">MLSSSERTVAPLYLELAPAADAVAQIDHLFVFRDTGTLSGGGSGRFATDLFTLSVAPGGRTDGGGDPHISLTLPRAGFAHRRAPFCGIVAGLRLSARPESLPERAAVEQLAVALQRAQRFDDDLPALVAALDNLGRELSFAASPHAVSDRTGRRRALADTGVSRRRLAAIRRFRQMLKRLASRNTPSLSDLALDAGYYDQAHMSAFCRSFAGRSPGALRSQAARRPFDLSLQDTHFRDRVSLVIMNEKQE</sequence>
<evidence type="ECO:0000313" key="2">
    <source>
        <dbReference type="EMBL" id="QIK39711.1"/>
    </source>
</evidence>
<dbReference type="Gene3D" id="1.10.10.60">
    <property type="entry name" value="Homeodomain-like"/>
    <property type="match status" value="1"/>
</dbReference>
<dbReference type="PROSITE" id="PS01124">
    <property type="entry name" value="HTH_ARAC_FAMILY_2"/>
    <property type="match status" value="1"/>
</dbReference>
<proteinExistence type="predicted"/>
<accession>A0A6G7VI59</accession>
<dbReference type="AlphaFoldDB" id="A0A6G7VI59"/>